<dbReference type="GO" id="GO:0031071">
    <property type="term" value="F:cysteine desulfurase activity"/>
    <property type="evidence" value="ECO:0007669"/>
    <property type="project" value="UniProtKB-EC"/>
</dbReference>
<dbReference type="PROSITE" id="PS00595">
    <property type="entry name" value="AA_TRANSFER_CLASS_5"/>
    <property type="match status" value="1"/>
</dbReference>
<dbReference type="RefSeq" id="WP_180500048.1">
    <property type="nucleotide sequence ID" value="NZ_CAIJCS010000019.1"/>
</dbReference>
<dbReference type="Gene3D" id="3.40.640.10">
    <property type="entry name" value="Type I PLP-dependent aspartate aminotransferase-like (Major domain)"/>
    <property type="match status" value="1"/>
</dbReference>
<evidence type="ECO:0000256" key="6">
    <source>
        <dbReference type="RuleBase" id="RU004504"/>
    </source>
</evidence>
<proteinExistence type="inferred from homology"/>
<comment type="cofactor">
    <cofactor evidence="1 6">
        <name>pyridoxal 5'-phosphate</name>
        <dbReference type="ChEBI" id="CHEBI:597326"/>
    </cofactor>
</comment>
<comment type="similarity">
    <text evidence="2">Belongs to the class-V pyridoxal-phosphate-dependent aminotransferase family. Csd subfamily.</text>
</comment>
<dbReference type="Proteomes" id="UP000586454">
    <property type="component" value="Unassembled WGS sequence"/>
</dbReference>
<evidence type="ECO:0000259" key="7">
    <source>
        <dbReference type="Pfam" id="PF00266"/>
    </source>
</evidence>
<keyword evidence="9" id="KW-1185">Reference proteome</keyword>
<dbReference type="EC" id="2.8.1.7" evidence="3"/>
<gene>
    <name evidence="8" type="ORF">PEPNEM18_01086</name>
</gene>
<comment type="catalytic activity">
    <reaction evidence="5">
        <text>(sulfur carrier)-H + L-cysteine = (sulfur carrier)-SH + L-alanine</text>
        <dbReference type="Rhea" id="RHEA:43892"/>
        <dbReference type="Rhea" id="RHEA-COMP:14737"/>
        <dbReference type="Rhea" id="RHEA-COMP:14739"/>
        <dbReference type="ChEBI" id="CHEBI:29917"/>
        <dbReference type="ChEBI" id="CHEBI:35235"/>
        <dbReference type="ChEBI" id="CHEBI:57972"/>
        <dbReference type="ChEBI" id="CHEBI:64428"/>
        <dbReference type="EC" id="2.8.1.7"/>
    </reaction>
</comment>
<dbReference type="InterPro" id="IPR015424">
    <property type="entry name" value="PyrdxlP-dep_Trfase"/>
</dbReference>
<dbReference type="AlphaFoldDB" id="A0A6V6Y417"/>
<organism evidence="8 9">
    <name type="scientific">Aedoeadaptatus nemausensis</name>
    <dbReference type="NCBI Taxonomy" id="2582829"/>
    <lineage>
        <taxon>Bacteria</taxon>
        <taxon>Bacillati</taxon>
        <taxon>Bacillota</taxon>
        <taxon>Tissierellia</taxon>
        <taxon>Tissierellales</taxon>
        <taxon>Peptoniphilaceae</taxon>
        <taxon>Aedoeadaptatus</taxon>
    </lineage>
</organism>
<dbReference type="NCBIfam" id="TIGR01977">
    <property type="entry name" value="am_tr_V_EF2568"/>
    <property type="match status" value="1"/>
</dbReference>
<dbReference type="InterPro" id="IPR016454">
    <property type="entry name" value="Cysteine_dSase"/>
</dbReference>
<dbReference type="PANTHER" id="PTHR43586:SF4">
    <property type="entry name" value="ISOPENICILLIN N EPIMERASE"/>
    <property type="match status" value="1"/>
</dbReference>
<evidence type="ECO:0000256" key="1">
    <source>
        <dbReference type="ARBA" id="ARBA00001933"/>
    </source>
</evidence>
<evidence type="ECO:0000256" key="2">
    <source>
        <dbReference type="ARBA" id="ARBA00010447"/>
    </source>
</evidence>
<dbReference type="PANTHER" id="PTHR43586">
    <property type="entry name" value="CYSTEINE DESULFURASE"/>
    <property type="match status" value="1"/>
</dbReference>
<dbReference type="PIRSF" id="PIRSF005572">
    <property type="entry name" value="NifS"/>
    <property type="match status" value="1"/>
</dbReference>
<dbReference type="SUPFAM" id="SSF53383">
    <property type="entry name" value="PLP-dependent transferases"/>
    <property type="match status" value="1"/>
</dbReference>
<comment type="caution">
    <text evidence="8">The sequence shown here is derived from an EMBL/GenBank/DDBJ whole genome shotgun (WGS) entry which is preliminary data.</text>
</comment>
<dbReference type="Pfam" id="PF00266">
    <property type="entry name" value="Aminotran_5"/>
    <property type="match status" value="1"/>
</dbReference>
<name>A0A6V6Y417_9FIRM</name>
<accession>A0A6V6Y417</accession>
<sequence>MIYLDNGATTMHKPDEVVDAMVEALSHLGNAGRGTGAGALEAARIEYRTRQMLSELFRGEGAKCIAFALNATEALNTALFGTLTEADHVITTVTEHNSVLRPLYRIGCGLDFLPVDGTQVVDLSRLEECLKENTKAVVVNHASNVTGNVLDLEKVGAFCKSHDLMFIVDGSQTAGAYPIDVQKARIDILAFTGHKSLMGPQGTGGLYVAPGVEVEPLKVGGSGVDSYNHEHPKAMPTRLEAGTQNGHGIAGLHGALTFIQRETVEKIHANEMELLSKLMNSLKDTPNLILYGSKDLRKKTAVLSVNIKGVSSSKVGELLERRYGILTRTGAHCAPLMHEAMGTKTQGAVRLSLSYFTTEEEIESAASALKELAKELGNE</sequence>
<dbReference type="InterPro" id="IPR015422">
    <property type="entry name" value="PyrdxlP-dep_Trfase_small"/>
</dbReference>
<evidence type="ECO:0000313" key="9">
    <source>
        <dbReference type="Proteomes" id="UP000586454"/>
    </source>
</evidence>
<protein>
    <recommendedName>
        <fullName evidence="3">cysteine desulfurase</fullName>
        <ecNumber evidence="3">2.8.1.7</ecNumber>
    </recommendedName>
</protein>
<dbReference type="InterPro" id="IPR000192">
    <property type="entry name" value="Aminotrans_V_dom"/>
</dbReference>
<dbReference type="EMBL" id="CAIJCS010000019">
    <property type="protein sequence ID" value="CAC9931777.1"/>
    <property type="molecule type" value="Genomic_DNA"/>
</dbReference>
<dbReference type="InterPro" id="IPR020578">
    <property type="entry name" value="Aminotrans_V_PyrdxlP_BS"/>
</dbReference>
<evidence type="ECO:0000313" key="8">
    <source>
        <dbReference type="EMBL" id="CAC9931777.1"/>
    </source>
</evidence>
<dbReference type="InterPro" id="IPR010969">
    <property type="entry name" value="Cys_dSase-rel_unknwn_funct"/>
</dbReference>
<dbReference type="InterPro" id="IPR015421">
    <property type="entry name" value="PyrdxlP-dep_Trfase_major"/>
</dbReference>
<keyword evidence="4" id="KW-0663">Pyridoxal phosphate</keyword>
<reference evidence="8 9" key="1">
    <citation type="submission" date="2020-06" db="EMBL/GenBank/DDBJ databases">
        <authorList>
            <person name="Criscuolo A."/>
        </authorList>
    </citation>
    <scope>NUCLEOTIDE SEQUENCE [LARGE SCALE GENOMIC DNA]</scope>
    <source>
        <strain evidence="8">1804121828</strain>
    </source>
</reference>
<feature type="domain" description="Aminotransferase class V" evidence="7">
    <location>
        <begin position="2"/>
        <end position="363"/>
    </location>
</feature>
<evidence type="ECO:0000256" key="3">
    <source>
        <dbReference type="ARBA" id="ARBA00012239"/>
    </source>
</evidence>
<evidence type="ECO:0000256" key="5">
    <source>
        <dbReference type="ARBA" id="ARBA00050776"/>
    </source>
</evidence>
<dbReference type="Gene3D" id="3.90.1150.10">
    <property type="entry name" value="Aspartate Aminotransferase, domain 1"/>
    <property type="match status" value="1"/>
</dbReference>
<evidence type="ECO:0000256" key="4">
    <source>
        <dbReference type="ARBA" id="ARBA00022898"/>
    </source>
</evidence>